<proteinExistence type="predicted"/>
<organism evidence="5 6">
    <name type="scientific">Pseudoxanthomonas wuyuanensis</name>
    <dbReference type="NCBI Taxonomy" id="1073196"/>
    <lineage>
        <taxon>Bacteria</taxon>
        <taxon>Pseudomonadati</taxon>
        <taxon>Pseudomonadota</taxon>
        <taxon>Gammaproteobacteria</taxon>
        <taxon>Lysobacterales</taxon>
        <taxon>Lysobacteraceae</taxon>
        <taxon>Pseudoxanthomonas</taxon>
    </lineage>
</organism>
<evidence type="ECO:0000256" key="2">
    <source>
        <dbReference type="ARBA" id="ARBA00023125"/>
    </source>
</evidence>
<dbReference type="SUPFAM" id="SSF51215">
    <property type="entry name" value="Regulatory protein AraC"/>
    <property type="match status" value="1"/>
</dbReference>
<keyword evidence="3" id="KW-0804">Transcription</keyword>
<keyword evidence="1" id="KW-0805">Transcription regulation</keyword>
<evidence type="ECO:0000313" key="6">
    <source>
        <dbReference type="Proteomes" id="UP000219374"/>
    </source>
</evidence>
<dbReference type="InterPro" id="IPR003313">
    <property type="entry name" value="AraC-bd"/>
</dbReference>
<dbReference type="Pfam" id="PF02311">
    <property type="entry name" value="AraC_binding"/>
    <property type="match status" value="1"/>
</dbReference>
<dbReference type="SUPFAM" id="SSF46689">
    <property type="entry name" value="Homeodomain-like"/>
    <property type="match status" value="2"/>
</dbReference>
<evidence type="ECO:0000256" key="3">
    <source>
        <dbReference type="ARBA" id="ARBA00023163"/>
    </source>
</evidence>
<accession>A0A286CXA3</accession>
<dbReference type="PANTHER" id="PTHR46796">
    <property type="entry name" value="HTH-TYPE TRANSCRIPTIONAL ACTIVATOR RHAS-RELATED"/>
    <property type="match status" value="1"/>
</dbReference>
<dbReference type="Gene3D" id="1.10.10.60">
    <property type="entry name" value="Homeodomain-like"/>
    <property type="match status" value="2"/>
</dbReference>
<dbReference type="InterPro" id="IPR009057">
    <property type="entry name" value="Homeodomain-like_sf"/>
</dbReference>
<reference evidence="5 6" key="1">
    <citation type="submission" date="2017-09" db="EMBL/GenBank/DDBJ databases">
        <authorList>
            <person name="Ehlers B."/>
            <person name="Leendertz F.H."/>
        </authorList>
    </citation>
    <scope>NUCLEOTIDE SEQUENCE [LARGE SCALE GENOMIC DNA]</scope>
    <source>
        <strain evidence="5 6">CGMCC 1.10978</strain>
    </source>
</reference>
<evidence type="ECO:0000259" key="4">
    <source>
        <dbReference type="PROSITE" id="PS01124"/>
    </source>
</evidence>
<dbReference type="Proteomes" id="UP000219374">
    <property type="component" value="Unassembled WGS sequence"/>
</dbReference>
<keyword evidence="6" id="KW-1185">Reference proteome</keyword>
<dbReference type="SMART" id="SM00342">
    <property type="entry name" value="HTH_ARAC"/>
    <property type="match status" value="1"/>
</dbReference>
<dbReference type="GO" id="GO:0003700">
    <property type="term" value="F:DNA-binding transcription factor activity"/>
    <property type="evidence" value="ECO:0007669"/>
    <property type="project" value="InterPro"/>
</dbReference>
<dbReference type="PANTHER" id="PTHR46796:SF2">
    <property type="entry name" value="TRANSCRIPTIONAL REGULATORY PROTEIN"/>
    <property type="match status" value="1"/>
</dbReference>
<dbReference type="RefSeq" id="WP_202926298.1">
    <property type="nucleotide sequence ID" value="NZ_OCND01000001.1"/>
</dbReference>
<keyword evidence="2 5" id="KW-0238">DNA-binding</keyword>
<dbReference type="InterPro" id="IPR018060">
    <property type="entry name" value="HTH_AraC"/>
</dbReference>
<dbReference type="PROSITE" id="PS01124">
    <property type="entry name" value="HTH_ARAC_FAMILY_2"/>
    <property type="match status" value="1"/>
</dbReference>
<name>A0A286CXA3_9GAMM</name>
<evidence type="ECO:0000313" key="5">
    <source>
        <dbReference type="EMBL" id="SOD51046.1"/>
    </source>
</evidence>
<dbReference type="GO" id="GO:0043565">
    <property type="term" value="F:sequence-specific DNA binding"/>
    <property type="evidence" value="ECO:0007669"/>
    <property type="project" value="InterPro"/>
</dbReference>
<dbReference type="AlphaFoldDB" id="A0A286CXA3"/>
<dbReference type="Pfam" id="PF12833">
    <property type="entry name" value="HTH_18"/>
    <property type="match status" value="1"/>
</dbReference>
<gene>
    <name evidence="5" type="ORF">SAMN06296416_101422</name>
</gene>
<feature type="domain" description="HTH araC/xylS-type" evidence="4">
    <location>
        <begin position="155"/>
        <end position="252"/>
    </location>
</feature>
<protein>
    <submittedName>
        <fullName evidence="5">AraC-type DNA-binding protein</fullName>
    </submittedName>
</protein>
<dbReference type="InterPro" id="IPR014710">
    <property type="entry name" value="RmlC-like_jellyroll"/>
</dbReference>
<sequence length="254" mass="27177">MFAVIAESGQSFARHTHEQFGIGVIERGAQHSLSGRGRVEAGPGDVITVNPREVHDGTPISDGGRCWRMLYIEQQLMAGIAEDLDASGRGAYEFSNPVIRDGHLADRFRRLFAAVTGMAATDALQREELLLGVLAAATQAGGVAREPPSFPPALLKARARIDDDPAAPVSLAELAGESGLSRFQLLRAFTRATGMTPHAYLVQRRIDLARQLIAAGSPLTDAALASGFADQSHMTRVFTRKYGLSPRSFANAIA</sequence>
<evidence type="ECO:0000256" key="1">
    <source>
        <dbReference type="ARBA" id="ARBA00023015"/>
    </source>
</evidence>
<dbReference type="InterPro" id="IPR037923">
    <property type="entry name" value="HTH-like"/>
</dbReference>
<dbReference type="InterPro" id="IPR050204">
    <property type="entry name" value="AraC_XylS_family_regulators"/>
</dbReference>
<dbReference type="EMBL" id="OCND01000001">
    <property type="protein sequence ID" value="SOD51046.1"/>
    <property type="molecule type" value="Genomic_DNA"/>
</dbReference>
<dbReference type="Gene3D" id="2.60.120.10">
    <property type="entry name" value="Jelly Rolls"/>
    <property type="match status" value="1"/>
</dbReference>